<dbReference type="InterPro" id="IPR006222">
    <property type="entry name" value="GCVT_N"/>
</dbReference>
<dbReference type="Gene3D" id="3.30.1360.120">
    <property type="entry name" value="Probable tRNA modification gtpase trme, domain 1"/>
    <property type="match status" value="1"/>
</dbReference>
<evidence type="ECO:0000256" key="1">
    <source>
        <dbReference type="ARBA" id="ARBA00004173"/>
    </source>
</evidence>
<keyword evidence="7" id="KW-1185">Reference proteome</keyword>
<sequence length="358" mass="40790">MILSWVNRFTLKTGWSRGERWSRINFFKLSFSTDGTPKVLYPLKSRTLVKVSGPEAGQFLQGLITNDIKHLEDAGAQSMYAMFLNNRGRVLYDTLVHKWAGENVFMLECDKSIQNLLQKHLKIYKLKRDVQIGDVSRLFNVWALIGPPDLEVSHEQEKLNITLFKDPRLRELGYRLVTSTDVANLDLHNTFGKDIVIKDDEQEYQALKYSLGVSEGAEDLFPGSCFPLEANCDYLHGISFHKGCYIGQELTARIHHTGVVRKRIMPIVFKNISNEEEIEKDAAVWAASEPAQIKVGKLKSRVQDVGLGLVRIKEALEAKTLTVGKTPVEIIKPFWWPMEATKERLTIVKPEFEAVETK</sequence>
<dbReference type="SUPFAM" id="SSF103025">
    <property type="entry name" value="Folate-binding domain"/>
    <property type="match status" value="1"/>
</dbReference>
<name>A0A2W1BIU5_HELAM</name>
<dbReference type="Proteomes" id="UP000249218">
    <property type="component" value="Unassembled WGS sequence"/>
</dbReference>
<feature type="domain" description="GCVT N-terminal" evidence="4">
    <location>
        <begin position="49"/>
        <end position="148"/>
    </location>
</feature>
<evidence type="ECO:0000256" key="2">
    <source>
        <dbReference type="ARBA" id="ARBA00022946"/>
    </source>
</evidence>
<evidence type="ECO:0000259" key="4">
    <source>
        <dbReference type="Pfam" id="PF01571"/>
    </source>
</evidence>
<dbReference type="NCBIfam" id="TIGR03317">
    <property type="entry name" value="ygfZ_signature"/>
    <property type="match status" value="1"/>
</dbReference>
<protein>
    <submittedName>
        <fullName evidence="6">Uncharacterized protein</fullName>
    </submittedName>
</protein>
<feature type="domain" description="CAF17 C-terminal" evidence="5">
    <location>
        <begin position="261"/>
        <end position="337"/>
    </location>
</feature>
<evidence type="ECO:0000256" key="3">
    <source>
        <dbReference type="ARBA" id="ARBA00023128"/>
    </source>
</evidence>
<dbReference type="EMBL" id="KZ150095">
    <property type="protein sequence ID" value="PZC73625.1"/>
    <property type="molecule type" value="Genomic_DNA"/>
</dbReference>
<comment type="subcellular location">
    <subcellularLocation>
        <location evidence="1">Mitochondrion</location>
    </subcellularLocation>
</comment>
<dbReference type="InterPro" id="IPR027266">
    <property type="entry name" value="TrmE/GcvT-like"/>
</dbReference>
<gene>
    <name evidence="6" type="primary">HaOG209042</name>
    <name evidence="6" type="ORF">B5X24_HaOG209042</name>
</gene>
<evidence type="ECO:0000313" key="7">
    <source>
        <dbReference type="Proteomes" id="UP000249218"/>
    </source>
</evidence>
<proteinExistence type="predicted"/>
<accession>A0A2W1BIU5</accession>
<keyword evidence="3" id="KW-0496">Mitochondrion</keyword>
<dbReference type="InterPro" id="IPR017703">
    <property type="entry name" value="YgfZ/GCV_T_CS"/>
</dbReference>
<reference evidence="6 7" key="1">
    <citation type="journal article" date="2017" name="BMC Biol.">
        <title>Genomic innovations, transcriptional plasticity and gene loss underlying the evolution and divergence of two highly polyphagous and invasive Helicoverpa pest species.</title>
        <authorList>
            <person name="Pearce S.L."/>
            <person name="Clarke D.F."/>
            <person name="East P.D."/>
            <person name="Elfekih S."/>
            <person name="Gordon K.H."/>
            <person name="Jermiin L.S."/>
            <person name="McGaughran A."/>
            <person name="Oakeshott J.G."/>
            <person name="Papanikolaou A."/>
            <person name="Perera O.P."/>
            <person name="Rane R.V."/>
            <person name="Richards S."/>
            <person name="Tay W.T."/>
            <person name="Walsh T.K."/>
            <person name="Anderson A."/>
            <person name="Anderson C.J."/>
            <person name="Asgari S."/>
            <person name="Board P.G."/>
            <person name="Bretschneider A."/>
            <person name="Campbell P.M."/>
            <person name="Chertemps T."/>
            <person name="Christeller J.T."/>
            <person name="Coppin C.W."/>
            <person name="Downes S.J."/>
            <person name="Duan G."/>
            <person name="Farnsworth C.A."/>
            <person name="Good R.T."/>
            <person name="Han L.B."/>
            <person name="Han Y.C."/>
            <person name="Hatje K."/>
            <person name="Horne I."/>
            <person name="Huang Y.P."/>
            <person name="Hughes D.S."/>
            <person name="Jacquin-Joly E."/>
            <person name="James W."/>
            <person name="Jhangiani S."/>
            <person name="Kollmar M."/>
            <person name="Kuwar S.S."/>
            <person name="Li S."/>
            <person name="Liu N.Y."/>
            <person name="Maibeche M.T."/>
            <person name="Miller J.R."/>
            <person name="Montagne N."/>
            <person name="Perry T."/>
            <person name="Qu J."/>
            <person name="Song S.V."/>
            <person name="Sutton G.G."/>
            <person name="Vogel H."/>
            <person name="Walenz B.P."/>
            <person name="Xu W."/>
            <person name="Zhang H.J."/>
            <person name="Zou Z."/>
            <person name="Batterham P."/>
            <person name="Edwards O.R."/>
            <person name="Feyereisen R."/>
            <person name="Gibbs R.A."/>
            <person name="Heckel D.G."/>
            <person name="McGrath A."/>
            <person name="Robin C."/>
            <person name="Scherer S.E."/>
            <person name="Worley K.C."/>
            <person name="Wu Y.D."/>
        </authorList>
    </citation>
    <scope>NUCLEOTIDE SEQUENCE [LARGE SCALE GENOMIC DNA]</scope>
    <source>
        <strain evidence="6">Harm_GR_Male_#8</strain>
        <tissue evidence="6">Whole organism</tissue>
    </source>
</reference>
<dbReference type="PANTHER" id="PTHR22602">
    <property type="entry name" value="TRANSFERASE CAF17, MITOCHONDRIAL-RELATED"/>
    <property type="match status" value="1"/>
</dbReference>
<dbReference type="Pfam" id="PF25455">
    <property type="entry name" value="Beta-barrel_CAF17_C"/>
    <property type="match status" value="1"/>
</dbReference>
<dbReference type="OrthoDB" id="191995at2759"/>
<dbReference type="InterPro" id="IPR057460">
    <property type="entry name" value="CAF17_C"/>
</dbReference>
<dbReference type="GO" id="GO:0005759">
    <property type="term" value="C:mitochondrial matrix"/>
    <property type="evidence" value="ECO:0007669"/>
    <property type="project" value="TreeGrafter"/>
</dbReference>
<evidence type="ECO:0000259" key="5">
    <source>
        <dbReference type="Pfam" id="PF25455"/>
    </source>
</evidence>
<organism evidence="6 7">
    <name type="scientific">Helicoverpa armigera</name>
    <name type="common">Cotton bollworm</name>
    <name type="synonym">Heliothis armigera</name>
    <dbReference type="NCBI Taxonomy" id="29058"/>
    <lineage>
        <taxon>Eukaryota</taxon>
        <taxon>Metazoa</taxon>
        <taxon>Ecdysozoa</taxon>
        <taxon>Arthropoda</taxon>
        <taxon>Hexapoda</taxon>
        <taxon>Insecta</taxon>
        <taxon>Pterygota</taxon>
        <taxon>Neoptera</taxon>
        <taxon>Endopterygota</taxon>
        <taxon>Lepidoptera</taxon>
        <taxon>Glossata</taxon>
        <taxon>Ditrysia</taxon>
        <taxon>Noctuoidea</taxon>
        <taxon>Noctuidae</taxon>
        <taxon>Heliothinae</taxon>
        <taxon>Helicoverpa</taxon>
    </lineage>
</organism>
<dbReference type="AlphaFoldDB" id="A0A2W1BIU5"/>
<dbReference type="InterPro" id="IPR045179">
    <property type="entry name" value="YgfZ/GcvT"/>
</dbReference>
<dbReference type="PANTHER" id="PTHR22602:SF0">
    <property type="entry name" value="TRANSFERASE CAF17, MITOCHONDRIAL-RELATED"/>
    <property type="match status" value="1"/>
</dbReference>
<evidence type="ECO:0000313" key="6">
    <source>
        <dbReference type="EMBL" id="PZC73625.1"/>
    </source>
</evidence>
<dbReference type="Pfam" id="PF01571">
    <property type="entry name" value="GCV_T"/>
    <property type="match status" value="1"/>
</dbReference>
<keyword evidence="2" id="KW-0809">Transit peptide</keyword>
<dbReference type="GO" id="GO:0016226">
    <property type="term" value="P:iron-sulfur cluster assembly"/>
    <property type="evidence" value="ECO:0007669"/>
    <property type="project" value="TreeGrafter"/>
</dbReference>